<dbReference type="Gene3D" id="3.30.700.10">
    <property type="entry name" value="Glycoprotein, Type 4 Pilin"/>
    <property type="match status" value="1"/>
</dbReference>
<evidence type="ECO:0000313" key="3">
    <source>
        <dbReference type="Proteomes" id="UP000184278"/>
    </source>
</evidence>
<sequence length="162" mass="17563">MIKFLRNYRNNAEENQEDNKGFSLVELIIVIAIMAILVAVLAPQFLQYVERSRNSTDASNATSIVAAVQTYLADPANSAEVKGFSTDTVTVDADGFSPTDGVLGKALAAAGYDEKADIKCKSTSAWTEYTIKFTYDKGSLNVEYGGTDFANYMQNGAVKTTE</sequence>
<keyword evidence="1" id="KW-1133">Transmembrane helix</keyword>
<dbReference type="PROSITE" id="PS00409">
    <property type="entry name" value="PROKAR_NTER_METHYL"/>
    <property type="match status" value="1"/>
</dbReference>
<dbReference type="AlphaFoldDB" id="A0A1M5X5G1"/>
<organism evidence="2 3">
    <name type="scientific">Butyrivibrio fibrisolvens DSM 3071</name>
    <dbReference type="NCBI Taxonomy" id="1121131"/>
    <lineage>
        <taxon>Bacteria</taxon>
        <taxon>Bacillati</taxon>
        <taxon>Bacillota</taxon>
        <taxon>Clostridia</taxon>
        <taxon>Lachnospirales</taxon>
        <taxon>Lachnospiraceae</taxon>
        <taxon>Butyrivibrio</taxon>
    </lineage>
</organism>
<keyword evidence="1" id="KW-0812">Transmembrane</keyword>
<dbReference type="RefSeq" id="WP_073386414.1">
    <property type="nucleotide sequence ID" value="NZ_FQXK01000009.1"/>
</dbReference>
<dbReference type="OrthoDB" id="2005135at2"/>
<dbReference type="InterPro" id="IPR045584">
    <property type="entry name" value="Pilin-like"/>
</dbReference>
<dbReference type="Pfam" id="PF07963">
    <property type="entry name" value="N_methyl"/>
    <property type="match status" value="1"/>
</dbReference>
<evidence type="ECO:0000256" key="1">
    <source>
        <dbReference type="SAM" id="Phobius"/>
    </source>
</evidence>
<protein>
    <submittedName>
        <fullName evidence="2">Prepilin-type N-terminal cleavage/methylation domain-containing protein</fullName>
    </submittedName>
</protein>
<dbReference type="Proteomes" id="UP000184278">
    <property type="component" value="Unassembled WGS sequence"/>
</dbReference>
<gene>
    <name evidence="2" type="ORF">SAMN02745229_01288</name>
</gene>
<dbReference type="NCBIfam" id="TIGR02532">
    <property type="entry name" value="IV_pilin_GFxxxE"/>
    <property type="match status" value="1"/>
</dbReference>
<proteinExistence type="predicted"/>
<keyword evidence="1" id="KW-0472">Membrane</keyword>
<dbReference type="InterPro" id="IPR012902">
    <property type="entry name" value="N_methyl_site"/>
</dbReference>
<accession>A0A1M5X5G1</accession>
<reference evidence="3" key="1">
    <citation type="submission" date="2016-11" db="EMBL/GenBank/DDBJ databases">
        <authorList>
            <person name="Varghese N."/>
            <person name="Submissions S."/>
        </authorList>
    </citation>
    <scope>NUCLEOTIDE SEQUENCE [LARGE SCALE GENOMIC DNA]</scope>
    <source>
        <strain evidence="3">DSM 3071</strain>
    </source>
</reference>
<evidence type="ECO:0000313" key="2">
    <source>
        <dbReference type="EMBL" id="SHH94768.1"/>
    </source>
</evidence>
<name>A0A1M5X5G1_BUTFI</name>
<dbReference type="GeneID" id="89510330"/>
<feature type="transmembrane region" description="Helical" evidence="1">
    <location>
        <begin position="21"/>
        <end position="46"/>
    </location>
</feature>
<dbReference type="EMBL" id="FQXK01000009">
    <property type="protein sequence ID" value="SHH94768.1"/>
    <property type="molecule type" value="Genomic_DNA"/>
</dbReference>
<keyword evidence="3" id="KW-1185">Reference proteome</keyword>
<dbReference type="STRING" id="1121131.SAMN02745229_01288"/>
<dbReference type="SUPFAM" id="SSF54523">
    <property type="entry name" value="Pili subunits"/>
    <property type="match status" value="1"/>
</dbReference>